<dbReference type="KEGG" id="dpo:26533531"/>
<keyword evidence="1" id="KW-0472">Membrane</keyword>
<dbReference type="InParanoid" id="A0A6I8V8P0"/>
<evidence type="ECO:0000256" key="1">
    <source>
        <dbReference type="SAM" id="Phobius"/>
    </source>
</evidence>
<keyword evidence="1" id="KW-1133">Transmembrane helix</keyword>
<keyword evidence="2" id="KW-1185">Reference proteome</keyword>
<proteinExistence type="predicted"/>
<evidence type="ECO:0000313" key="2">
    <source>
        <dbReference type="Proteomes" id="UP000001819"/>
    </source>
</evidence>
<dbReference type="AlphaFoldDB" id="A0A6I8V8P0"/>
<accession>A0A6I8V8P0</accession>
<protein>
    <submittedName>
        <fullName evidence="3">Uncharacterized protein</fullName>
    </submittedName>
</protein>
<keyword evidence="1" id="KW-0812">Transmembrane</keyword>
<organism evidence="2 3">
    <name type="scientific">Drosophila pseudoobscura pseudoobscura</name>
    <name type="common">Fruit fly</name>
    <dbReference type="NCBI Taxonomy" id="46245"/>
    <lineage>
        <taxon>Eukaryota</taxon>
        <taxon>Metazoa</taxon>
        <taxon>Ecdysozoa</taxon>
        <taxon>Arthropoda</taxon>
        <taxon>Hexapoda</taxon>
        <taxon>Insecta</taxon>
        <taxon>Pterygota</taxon>
        <taxon>Neoptera</taxon>
        <taxon>Endopterygota</taxon>
        <taxon>Diptera</taxon>
        <taxon>Brachycera</taxon>
        <taxon>Muscomorpha</taxon>
        <taxon>Ephydroidea</taxon>
        <taxon>Drosophilidae</taxon>
        <taxon>Drosophila</taxon>
        <taxon>Sophophora</taxon>
    </lineage>
</organism>
<dbReference type="InterPro" id="IPR032145">
    <property type="entry name" value="DUF4818"/>
</dbReference>
<dbReference type="Pfam" id="PF16089">
    <property type="entry name" value="DUF4818"/>
    <property type="match status" value="1"/>
</dbReference>
<feature type="transmembrane region" description="Helical" evidence="1">
    <location>
        <begin position="112"/>
        <end position="135"/>
    </location>
</feature>
<name>A0A6I8V8P0_DROPS</name>
<gene>
    <name evidence="3" type="primary">LOC26533531</name>
</gene>
<dbReference type="RefSeq" id="XP_015036122.2">
    <property type="nucleotide sequence ID" value="XM_015180636.2"/>
</dbReference>
<reference evidence="3" key="1">
    <citation type="submission" date="2025-08" db="UniProtKB">
        <authorList>
            <consortium name="RefSeq"/>
        </authorList>
    </citation>
    <scope>IDENTIFICATION</scope>
    <source>
        <strain evidence="3">MV-25-SWS-2005</strain>
        <tissue evidence="3">Whole body</tissue>
    </source>
</reference>
<dbReference type="Proteomes" id="UP000001819">
    <property type="component" value="Chromosome 4"/>
</dbReference>
<feature type="transmembrane region" description="Helical" evidence="1">
    <location>
        <begin position="59"/>
        <end position="78"/>
    </location>
</feature>
<feature type="transmembrane region" description="Helical" evidence="1">
    <location>
        <begin position="28"/>
        <end position="47"/>
    </location>
</feature>
<evidence type="ECO:0000313" key="3">
    <source>
        <dbReference type="RefSeq" id="XP_015036122.2"/>
    </source>
</evidence>
<sequence length="169" mass="19682">MGPFWAVATAALLHSVRMEFENSCSPAPQLGSFIFLLAAMLLAWDINMYIKDGVHLSCLSQYFVGIFASLVILEFFNLKLWCWLEAWLCQAAQHLCLNWGLLSEETYLEYEYWILGAVTSAAATFILWFFGMLTLPHFSPRDLQKVTITNEFQQWVNNPRKRRYPFRPR</sequence>